<evidence type="ECO:0000313" key="2">
    <source>
        <dbReference type="EMBL" id="MFC3121473.1"/>
    </source>
</evidence>
<dbReference type="RefSeq" id="WP_376919609.1">
    <property type="nucleotide sequence ID" value="NZ_JBHRSW010000011.1"/>
</dbReference>
<dbReference type="EMBL" id="JBHRSW010000011">
    <property type="protein sequence ID" value="MFC3121473.1"/>
    <property type="molecule type" value="Genomic_DNA"/>
</dbReference>
<organism evidence="2 3">
    <name type="scientific">Agaribacter flavus</name>
    <dbReference type="NCBI Taxonomy" id="1902781"/>
    <lineage>
        <taxon>Bacteria</taxon>
        <taxon>Pseudomonadati</taxon>
        <taxon>Pseudomonadota</taxon>
        <taxon>Gammaproteobacteria</taxon>
        <taxon>Alteromonadales</taxon>
        <taxon>Alteromonadaceae</taxon>
        <taxon>Agaribacter</taxon>
    </lineage>
</organism>
<comment type="caution">
    <text evidence="2">The sequence shown here is derived from an EMBL/GenBank/DDBJ whole genome shotgun (WGS) entry which is preliminary data.</text>
</comment>
<feature type="domain" description="RES" evidence="1">
    <location>
        <begin position="70"/>
        <end position="201"/>
    </location>
</feature>
<protein>
    <submittedName>
        <fullName evidence="2">RES family NAD+ phosphorylase</fullName>
    </submittedName>
</protein>
<dbReference type="InterPro" id="IPR014914">
    <property type="entry name" value="RES_dom"/>
</dbReference>
<keyword evidence="3" id="KW-1185">Reference proteome</keyword>
<sequence>MVKGRYSKPILSWSLPEEPPPFDLQPGVYHRVLDKQPPRSYPSTSFNPYAGFTFDKYGRLLNASKKVVAGTRFAPVVDDKRKIVPTLYLASTDRAAYAEILVRGKTSTQLTYNSIVNLERVTIEINNTLSLLALTPPFLDDTDKNHYKISEGDLIYSKQRYYPETCRFASEALQKYTRIQGLHWLSRQEDNNSVYVLFENRIDPTGFVQKANFDALSLSELRIWVPDAAAIGVKIDKALFAYLDTTMPEFRLYKHYFR</sequence>
<dbReference type="Pfam" id="PF08808">
    <property type="entry name" value="RES"/>
    <property type="match status" value="1"/>
</dbReference>
<accession>A0ABV7FMC7</accession>
<reference evidence="3" key="1">
    <citation type="journal article" date="2019" name="Int. J. Syst. Evol. Microbiol.">
        <title>The Global Catalogue of Microorganisms (GCM) 10K type strain sequencing project: providing services to taxonomists for standard genome sequencing and annotation.</title>
        <authorList>
            <consortium name="The Broad Institute Genomics Platform"/>
            <consortium name="The Broad Institute Genome Sequencing Center for Infectious Disease"/>
            <person name="Wu L."/>
            <person name="Ma J."/>
        </authorList>
    </citation>
    <scope>NUCLEOTIDE SEQUENCE [LARGE SCALE GENOMIC DNA]</scope>
    <source>
        <strain evidence="3">KCTC 52473</strain>
    </source>
</reference>
<name>A0ABV7FMC7_9ALTE</name>
<evidence type="ECO:0000259" key="1">
    <source>
        <dbReference type="Pfam" id="PF08808"/>
    </source>
</evidence>
<evidence type="ECO:0000313" key="3">
    <source>
        <dbReference type="Proteomes" id="UP001595478"/>
    </source>
</evidence>
<proteinExistence type="predicted"/>
<gene>
    <name evidence="2" type="ORF">ACFOHL_07550</name>
</gene>
<dbReference type="Proteomes" id="UP001595478">
    <property type="component" value="Unassembled WGS sequence"/>
</dbReference>